<evidence type="ECO:0000313" key="3">
    <source>
        <dbReference type="Proteomes" id="UP000589626"/>
    </source>
</evidence>
<evidence type="ECO:0000313" key="2">
    <source>
        <dbReference type="EMBL" id="MBB3043486.1"/>
    </source>
</evidence>
<gene>
    <name evidence="2" type="ORF">FHU40_003304</name>
</gene>
<reference evidence="2 3" key="1">
    <citation type="submission" date="2020-08" db="EMBL/GenBank/DDBJ databases">
        <title>Sequencing the genomes of 1000 actinobacteria strains.</title>
        <authorList>
            <person name="Klenk H.-P."/>
        </authorList>
    </citation>
    <scope>NUCLEOTIDE SEQUENCE [LARGE SCALE GENOMIC DNA]</scope>
    <source>
        <strain evidence="2 3">DSM 105498</strain>
    </source>
</reference>
<proteinExistence type="predicted"/>
<accession>A0A7W4Z333</accession>
<dbReference type="GO" id="GO:0016747">
    <property type="term" value="F:acyltransferase activity, transferring groups other than amino-acyl groups"/>
    <property type="evidence" value="ECO:0007669"/>
    <property type="project" value="InterPro"/>
</dbReference>
<protein>
    <submittedName>
        <fullName evidence="2">Putative N-acetyltransferase YhbS</fullName>
    </submittedName>
</protein>
<name>A0A7W4Z333_9ACTN</name>
<dbReference type="PROSITE" id="PS51186">
    <property type="entry name" value="GNAT"/>
    <property type="match status" value="1"/>
</dbReference>
<dbReference type="Proteomes" id="UP000589626">
    <property type="component" value="Unassembled WGS sequence"/>
</dbReference>
<dbReference type="Pfam" id="PF00583">
    <property type="entry name" value="Acetyltransf_1"/>
    <property type="match status" value="1"/>
</dbReference>
<comment type="caution">
    <text evidence="2">The sequence shown here is derived from an EMBL/GenBank/DDBJ whole genome shotgun (WGS) entry which is preliminary data.</text>
</comment>
<keyword evidence="2" id="KW-0808">Transferase</keyword>
<dbReference type="SUPFAM" id="SSF55729">
    <property type="entry name" value="Acyl-CoA N-acyltransferases (Nat)"/>
    <property type="match status" value="1"/>
</dbReference>
<feature type="domain" description="N-acetyltransferase" evidence="1">
    <location>
        <begin position="3"/>
        <end position="155"/>
    </location>
</feature>
<organism evidence="2 3">
    <name type="scientific">Nocardioides soli</name>
    <dbReference type="NCBI Taxonomy" id="1036020"/>
    <lineage>
        <taxon>Bacteria</taxon>
        <taxon>Bacillati</taxon>
        <taxon>Actinomycetota</taxon>
        <taxon>Actinomycetes</taxon>
        <taxon>Propionibacteriales</taxon>
        <taxon>Nocardioidaceae</taxon>
        <taxon>Nocardioides</taxon>
    </lineage>
</organism>
<dbReference type="EMBL" id="JACHWR010000002">
    <property type="protein sequence ID" value="MBB3043486.1"/>
    <property type="molecule type" value="Genomic_DNA"/>
</dbReference>
<dbReference type="AlphaFoldDB" id="A0A7W4Z333"/>
<dbReference type="RefSeq" id="WP_183593305.1">
    <property type="nucleotide sequence ID" value="NZ_JACHWR010000002.1"/>
</dbReference>
<dbReference type="Gene3D" id="3.40.630.30">
    <property type="match status" value="1"/>
</dbReference>
<evidence type="ECO:0000259" key="1">
    <source>
        <dbReference type="PROSITE" id="PS51186"/>
    </source>
</evidence>
<keyword evidence="3" id="KW-1185">Reference proteome</keyword>
<dbReference type="CDD" id="cd04301">
    <property type="entry name" value="NAT_SF"/>
    <property type="match status" value="1"/>
</dbReference>
<dbReference type="InterPro" id="IPR000182">
    <property type="entry name" value="GNAT_dom"/>
</dbReference>
<dbReference type="InterPro" id="IPR016181">
    <property type="entry name" value="Acyl_CoA_acyltransferase"/>
</dbReference>
<sequence>MPLLVRPERPGDEAAIFAVTRDAFAGAEHSSGTEQLIVDALRGRGALAVSEVAELEGSVVGHVAISPVTIIPVDGRRTPGAQGWYGLGPVSVRPDHQGTGIGTALVTQALAAIDTAMGCVVLGDPGYYGRFGFRPDPRLVLPGVPAEYFQVLRLAAREIPQGTVGYDPAFDVEAVD</sequence>